<evidence type="ECO:0000256" key="1">
    <source>
        <dbReference type="SAM" id="MobiDB-lite"/>
    </source>
</evidence>
<name>H0E4Q2_9ACTN</name>
<dbReference type="EMBL" id="AGUD01000114">
    <property type="protein sequence ID" value="EHN11342.1"/>
    <property type="molecule type" value="Genomic_DNA"/>
</dbReference>
<gene>
    <name evidence="2" type="ORF">PAI11_17830</name>
</gene>
<sequence>MVAVGGGAYLLARDDDDGGPDRSPATTSVGRTTTKGGGSTPAARRTAVARDVARLMTLSAKGRALTAVDPQAALVNRRRVLRRLDALRPADDGQRTAIDAFRDAIRASISANQARLAGRPATADADATAAKRRFCDLWSSSGMAADAQRSCDPGRI</sequence>
<dbReference type="AlphaFoldDB" id="H0E4Q2"/>
<proteinExistence type="predicted"/>
<protein>
    <submittedName>
        <fullName evidence="2">Uncharacterized protein</fullName>
    </submittedName>
</protein>
<reference evidence="2 3" key="1">
    <citation type="journal article" date="2013" name="Biodegradation">
        <title>Quantitative proteomic analysis of ibuprofen-degrading Patulibacter sp. strain I11.</title>
        <authorList>
            <person name="Almeida B."/>
            <person name="Kjeldal H."/>
            <person name="Lolas I."/>
            <person name="Knudsen A.D."/>
            <person name="Carvalho G."/>
            <person name="Nielsen K.L."/>
            <person name="Barreto Crespo M.T."/>
            <person name="Stensballe A."/>
            <person name="Nielsen J.L."/>
        </authorList>
    </citation>
    <scope>NUCLEOTIDE SEQUENCE [LARGE SCALE GENOMIC DNA]</scope>
    <source>
        <strain evidence="2 3">I11</strain>
    </source>
</reference>
<feature type="region of interest" description="Disordered" evidence="1">
    <location>
        <begin position="11"/>
        <end position="46"/>
    </location>
</feature>
<accession>H0E4Q2</accession>
<dbReference type="Proteomes" id="UP000005143">
    <property type="component" value="Unassembled WGS sequence"/>
</dbReference>
<evidence type="ECO:0000313" key="2">
    <source>
        <dbReference type="EMBL" id="EHN11342.1"/>
    </source>
</evidence>
<comment type="caution">
    <text evidence="2">The sequence shown here is derived from an EMBL/GenBank/DDBJ whole genome shotgun (WGS) entry which is preliminary data.</text>
</comment>
<evidence type="ECO:0000313" key="3">
    <source>
        <dbReference type="Proteomes" id="UP000005143"/>
    </source>
</evidence>
<organism evidence="2 3">
    <name type="scientific">Patulibacter medicamentivorans</name>
    <dbReference type="NCBI Taxonomy" id="1097667"/>
    <lineage>
        <taxon>Bacteria</taxon>
        <taxon>Bacillati</taxon>
        <taxon>Actinomycetota</taxon>
        <taxon>Thermoleophilia</taxon>
        <taxon>Solirubrobacterales</taxon>
        <taxon>Patulibacteraceae</taxon>
        <taxon>Patulibacter</taxon>
    </lineage>
</organism>
<keyword evidence="3" id="KW-1185">Reference proteome</keyword>